<dbReference type="Proteomes" id="UP000727407">
    <property type="component" value="Unassembled WGS sequence"/>
</dbReference>
<evidence type="ECO:0000313" key="3">
    <source>
        <dbReference type="Proteomes" id="UP000727407"/>
    </source>
</evidence>
<dbReference type="AlphaFoldDB" id="A0A8J4UDB4"/>
<dbReference type="EMBL" id="QNUK01000276">
    <property type="protein sequence ID" value="KAF5896439.1"/>
    <property type="molecule type" value="Genomic_DNA"/>
</dbReference>
<comment type="caution">
    <text evidence="2">The sequence shown here is derived from an EMBL/GenBank/DDBJ whole genome shotgun (WGS) entry which is preliminary data.</text>
</comment>
<proteinExistence type="predicted"/>
<accession>A0A8J4UDB4</accession>
<feature type="non-terminal residue" evidence="2">
    <location>
        <position position="62"/>
    </location>
</feature>
<evidence type="ECO:0000256" key="1">
    <source>
        <dbReference type="SAM" id="MobiDB-lite"/>
    </source>
</evidence>
<organism evidence="2 3">
    <name type="scientific">Clarias magur</name>
    <name type="common">Asian catfish</name>
    <name type="synonym">Macropteronotus magur</name>
    <dbReference type="NCBI Taxonomy" id="1594786"/>
    <lineage>
        <taxon>Eukaryota</taxon>
        <taxon>Metazoa</taxon>
        <taxon>Chordata</taxon>
        <taxon>Craniata</taxon>
        <taxon>Vertebrata</taxon>
        <taxon>Euteleostomi</taxon>
        <taxon>Actinopterygii</taxon>
        <taxon>Neopterygii</taxon>
        <taxon>Teleostei</taxon>
        <taxon>Ostariophysi</taxon>
        <taxon>Siluriformes</taxon>
        <taxon>Clariidae</taxon>
        <taxon>Clarias</taxon>
    </lineage>
</organism>
<name>A0A8J4UDB4_CLAMG</name>
<gene>
    <name evidence="2" type="ORF">DAT39_013852</name>
</gene>
<feature type="non-terminal residue" evidence="2">
    <location>
        <position position="1"/>
    </location>
</feature>
<sequence>WRWCSIRVVSVFSPGSNRLSCPARQQTVDITASFFQRVRRSPSFPSRRMKDSLSSAAERPAQ</sequence>
<feature type="region of interest" description="Disordered" evidence="1">
    <location>
        <begin position="41"/>
        <end position="62"/>
    </location>
</feature>
<evidence type="ECO:0000313" key="2">
    <source>
        <dbReference type="EMBL" id="KAF5896439.1"/>
    </source>
</evidence>
<protein>
    <submittedName>
        <fullName evidence="2">Uncharacterized protein</fullName>
    </submittedName>
</protein>
<reference evidence="2" key="1">
    <citation type="submission" date="2020-07" db="EMBL/GenBank/DDBJ databases">
        <title>Clarias magur genome sequencing, assembly and annotation.</title>
        <authorList>
            <person name="Kushwaha B."/>
            <person name="Kumar R."/>
            <person name="Das P."/>
            <person name="Joshi C.G."/>
            <person name="Kumar D."/>
            <person name="Nagpure N.S."/>
            <person name="Pandey M."/>
            <person name="Agarwal S."/>
            <person name="Srivastava S."/>
            <person name="Singh M."/>
            <person name="Sahoo L."/>
            <person name="Jayasankar P."/>
            <person name="Meher P.K."/>
            <person name="Koringa P.G."/>
            <person name="Iquebal M.A."/>
            <person name="Das S.P."/>
            <person name="Bit A."/>
            <person name="Patnaik S."/>
            <person name="Patel N."/>
            <person name="Shah T.M."/>
            <person name="Hinsu A."/>
            <person name="Jena J.K."/>
        </authorList>
    </citation>
    <scope>NUCLEOTIDE SEQUENCE</scope>
    <source>
        <strain evidence="2">CIFAMagur01</strain>
        <tissue evidence="2">Testis</tissue>
    </source>
</reference>
<keyword evidence="3" id="KW-1185">Reference proteome</keyword>